<sequence>MPFATASHHAKQASPDSSSTENVQLKTGTDKTISVESSTTPMRNARAKQPKSNNCLEFDHVHVFDQDEVVWKLDKIADSVREPTQKEPTVEETEDVKLNKKKTHGETELHEPWL</sequence>
<comment type="caution">
    <text evidence="2">The sequence shown here is derived from an EMBL/GenBank/DDBJ whole genome shotgun (WGS) entry which is preliminary data.</text>
</comment>
<feature type="region of interest" description="Disordered" evidence="1">
    <location>
        <begin position="1"/>
        <end position="51"/>
    </location>
</feature>
<feature type="compositionally biased region" description="Polar residues" evidence="1">
    <location>
        <begin position="14"/>
        <end position="42"/>
    </location>
</feature>
<proteinExistence type="predicted"/>
<feature type="region of interest" description="Disordered" evidence="1">
    <location>
        <begin position="81"/>
        <end position="114"/>
    </location>
</feature>
<dbReference type="EMBL" id="JPOX01000004">
    <property type="protein sequence ID" value="KFX52008.1"/>
    <property type="molecule type" value="Genomic_DNA"/>
</dbReference>
<name>A0A093Y3H3_TALMA</name>
<protein>
    <submittedName>
        <fullName evidence="2">Uncharacterized protein</fullName>
    </submittedName>
</protein>
<dbReference type="AlphaFoldDB" id="A0A093Y3H3"/>
<gene>
    <name evidence="2" type="ORF">GQ26_0043430</name>
</gene>
<reference key="1">
    <citation type="journal article" date="2014" name="PLoS Genet.">
        <title>Signature Gene Expression Reveals Novel Clues to the Molecular Mechanisms of Dimorphic Transition in Penicillium marneffei.</title>
        <authorList>
            <person name="Yang E."/>
            <person name="Wang G."/>
            <person name="Cai J."/>
            <person name="Woo P.C."/>
            <person name="Lau S.K."/>
            <person name="Yuen K.-Y."/>
            <person name="Chow W.-N."/>
            <person name="Lin X."/>
        </authorList>
    </citation>
    <scope>NUCLEOTIDE SEQUENCE [LARGE SCALE GENOMIC DNA]</scope>
    <source>
        <strain>PM1</strain>
    </source>
</reference>
<reference evidence="2" key="2">
    <citation type="journal article" date="2014" name="PLoS Genet.">
        <title>Signature gene expression reveals novel clues to the molecular mechanisms of dimorphic transition in Penicillium marneffei.</title>
        <authorList>
            <person name="Yang E."/>
            <person name="Wang G."/>
            <person name="Cai J."/>
            <person name="Woo P.C."/>
            <person name="Lau S.K."/>
            <person name="Yuen K.-Y."/>
            <person name="Chow W.-N."/>
            <person name="Lin X."/>
        </authorList>
    </citation>
    <scope>NUCLEOTIDE SEQUENCE</scope>
    <source>
        <strain evidence="2">PM1</strain>
    </source>
</reference>
<evidence type="ECO:0000256" key="1">
    <source>
        <dbReference type="SAM" id="MobiDB-lite"/>
    </source>
</evidence>
<feature type="compositionally biased region" description="Basic and acidic residues" evidence="1">
    <location>
        <begin position="104"/>
        <end position="114"/>
    </location>
</feature>
<accession>A0A093Y3H3</accession>
<organism evidence="2">
    <name type="scientific">Talaromyces marneffei PM1</name>
    <dbReference type="NCBI Taxonomy" id="1077442"/>
    <lineage>
        <taxon>Eukaryota</taxon>
        <taxon>Fungi</taxon>
        <taxon>Dikarya</taxon>
        <taxon>Ascomycota</taxon>
        <taxon>Pezizomycotina</taxon>
        <taxon>Eurotiomycetes</taxon>
        <taxon>Eurotiomycetidae</taxon>
        <taxon>Eurotiales</taxon>
        <taxon>Trichocomaceae</taxon>
        <taxon>Talaromyces</taxon>
        <taxon>Talaromyces sect. Talaromyces</taxon>
    </lineage>
</organism>
<evidence type="ECO:0000313" key="2">
    <source>
        <dbReference type="EMBL" id="KFX52008.1"/>
    </source>
</evidence>
<dbReference type="HOGENOM" id="CLU_2122714_0_0_1"/>